<proteinExistence type="predicted"/>
<reference evidence="2" key="1">
    <citation type="submission" date="2023-10" db="EMBL/GenBank/DDBJ databases">
        <authorList>
            <person name="Domelevo Entfellner J.-B."/>
        </authorList>
    </citation>
    <scope>NUCLEOTIDE SEQUENCE</scope>
</reference>
<dbReference type="Gramene" id="rna-AYBTSS11_LOCUS14259">
    <property type="protein sequence ID" value="CAJ1950450.1"/>
    <property type="gene ID" value="gene-AYBTSS11_LOCUS14259"/>
</dbReference>
<organism evidence="2 3">
    <name type="scientific">Sphenostylis stenocarpa</name>
    <dbReference type="NCBI Taxonomy" id="92480"/>
    <lineage>
        <taxon>Eukaryota</taxon>
        <taxon>Viridiplantae</taxon>
        <taxon>Streptophyta</taxon>
        <taxon>Embryophyta</taxon>
        <taxon>Tracheophyta</taxon>
        <taxon>Spermatophyta</taxon>
        <taxon>Magnoliopsida</taxon>
        <taxon>eudicotyledons</taxon>
        <taxon>Gunneridae</taxon>
        <taxon>Pentapetalae</taxon>
        <taxon>rosids</taxon>
        <taxon>fabids</taxon>
        <taxon>Fabales</taxon>
        <taxon>Fabaceae</taxon>
        <taxon>Papilionoideae</taxon>
        <taxon>50 kb inversion clade</taxon>
        <taxon>NPAAA clade</taxon>
        <taxon>indigoferoid/millettioid clade</taxon>
        <taxon>Phaseoleae</taxon>
        <taxon>Sphenostylis</taxon>
    </lineage>
</organism>
<sequence>MIIVVDAEVDARTALQGSKESRGHVGTDPVGHSIQFVTRHEPTGVDVIVAAAVNVVHFGWFLIKLCVCREMKIVRTIVQRECYQFVLFPLFDFSSSIQFQSLRFLSNFMPQFPCIY</sequence>
<protein>
    <submittedName>
        <fullName evidence="2">Uncharacterized protein</fullName>
    </submittedName>
</protein>
<name>A0AA86SEP7_9FABA</name>
<keyword evidence="1" id="KW-0472">Membrane</keyword>
<feature type="transmembrane region" description="Helical" evidence="1">
    <location>
        <begin position="47"/>
        <end position="67"/>
    </location>
</feature>
<dbReference type="EMBL" id="OY731401">
    <property type="protein sequence ID" value="CAJ1950450.1"/>
    <property type="molecule type" value="Genomic_DNA"/>
</dbReference>
<dbReference type="Proteomes" id="UP001189624">
    <property type="component" value="Chromosome 4"/>
</dbReference>
<evidence type="ECO:0000313" key="3">
    <source>
        <dbReference type="Proteomes" id="UP001189624"/>
    </source>
</evidence>
<keyword evidence="3" id="KW-1185">Reference proteome</keyword>
<evidence type="ECO:0000256" key="1">
    <source>
        <dbReference type="SAM" id="Phobius"/>
    </source>
</evidence>
<accession>A0AA86SEP7</accession>
<keyword evidence="1" id="KW-0812">Transmembrane</keyword>
<gene>
    <name evidence="2" type="ORF">AYBTSS11_LOCUS14259</name>
</gene>
<dbReference type="AlphaFoldDB" id="A0AA86SEP7"/>
<evidence type="ECO:0000313" key="2">
    <source>
        <dbReference type="EMBL" id="CAJ1950450.1"/>
    </source>
</evidence>
<keyword evidence="1" id="KW-1133">Transmembrane helix</keyword>